<dbReference type="Proteomes" id="UP001165074">
    <property type="component" value="Unassembled WGS sequence"/>
</dbReference>
<evidence type="ECO:0000313" key="1">
    <source>
        <dbReference type="EMBL" id="GLY85324.1"/>
    </source>
</evidence>
<evidence type="ECO:0000313" key="2">
    <source>
        <dbReference type="Proteomes" id="UP001165074"/>
    </source>
</evidence>
<sequence length="121" mass="12501">MSLHEDPRFTIELPDGYPSATAGPVRHMAVVKDSAVVAYVWASTGDDAAGVVARPAAGAAGFNAEVAWIGRLRTAKAEGLGPLQALDRWVGAPEDHRSGSLDPATEETAPTQAALIALARA</sequence>
<dbReference type="AlphaFoldDB" id="A0A9W6S0S1"/>
<gene>
    <name evidence="1" type="ORF">Airi02_032530</name>
</gene>
<reference evidence="1" key="1">
    <citation type="submission" date="2023-03" db="EMBL/GenBank/DDBJ databases">
        <title>Actinoallomurus iriomotensis NBRC 103684.</title>
        <authorList>
            <person name="Ichikawa N."/>
            <person name="Sato H."/>
            <person name="Tonouchi N."/>
        </authorList>
    </citation>
    <scope>NUCLEOTIDE SEQUENCE</scope>
    <source>
        <strain evidence="1">NBRC 103684</strain>
    </source>
</reference>
<protein>
    <submittedName>
        <fullName evidence="1">Uncharacterized protein</fullName>
    </submittedName>
</protein>
<keyword evidence="2" id="KW-1185">Reference proteome</keyword>
<dbReference type="RefSeq" id="WP_285572169.1">
    <property type="nucleotide sequence ID" value="NZ_BSTK01000004.1"/>
</dbReference>
<organism evidence="1 2">
    <name type="scientific">Actinoallomurus iriomotensis</name>
    <dbReference type="NCBI Taxonomy" id="478107"/>
    <lineage>
        <taxon>Bacteria</taxon>
        <taxon>Bacillati</taxon>
        <taxon>Actinomycetota</taxon>
        <taxon>Actinomycetes</taxon>
        <taxon>Streptosporangiales</taxon>
        <taxon>Thermomonosporaceae</taxon>
        <taxon>Actinoallomurus</taxon>
    </lineage>
</organism>
<dbReference type="EMBL" id="BSTK01000004">
    <property type="protein sequence ID" value="GLY85324.1"/>
    <property type="molecule type" value="Genomic_DNA"/>
</dbReference>
<comment type="caution">
    <text evidence="1">The sequence shown here is derived from an EMBL/GenBank/DDBJ whole genome shotgun (WGS) entry which is preliminary data.</text>
</comment>
<name>A0A9W6S0S1_9ACTN</name>
<proteinExistence type="predicted"/>
<accession>A0A9W6S0S1</accession>